<dbReference type="RefSeq" id="WP_003419656.1">
    <property type="nucleotide sequence ID" value="NZ_BEHB01000020.1"/>
</dbReference>
<protein>
    <submittedName>
        <fullName evidence="1">XkdS-like protein</fullName>
    </submittedName>
</protein>
<accession>A0AAX3H3J9</accession>
<sequence length="142" mass="16532">MSTIFPFIGVPEDYILPKTEELPIFREVAWDFEKDEPILEKGDFKIIEKKEALKVWIYKCIKTNRYEHEIYSLEYGTELSELIGQKYTKGLTESEASRFIKEALLINPYILEVSVRSANFNRDILSANVKVSTIYGEVEINV</sequence>
<dbReference type="Proteomes" id="UP000346772">
    <property type="component" value="Unassembled WGS sequence"/>
</dbReference>
<comment type="caution">
    <text evidence="1">The sequence shown here is derived from an EMBL/GenBank/DDBJ whole genome shotgun (WGS) entry which is preliminary data.</text>
</comment>
<name>A0AAX3H3J9_CLODI</name>
<dbReference type="AlphaFoldDB" id="A0AAX3H3J9"/>
<reference evidence="1 2" key="1">
    <citation type="submission" date="2019-02" db="EMBL/GenBank/DDBJ databases">
        <authorList>
            <consortium name="Pathogen Informatics"/>
        </authorList>
    </citation>
    <scope>NUCLEOTIDE SEQUENCE [LARGE SCALE GENOMIC DNA]</scope>
    <source>
        <strain evidence="1 2">078GUE027</strain>
    </source>
</reference>
<dbReference type="EMBL" id="CAADAT010000018">
    <property type="protein sequence ID" value="VFD55334.1"/>
    <property type="molecule type" value="Genomic_DNA"/>
</dbReference>
<evidence type="ECO:0000313" key="1">
    <source>
        <dbReference type="EMBL" id="VFD55334.1"/>
    </source>
</evidence>
<dbReference type="Pfam" id="PF10934">
    <property type="entry name" value="Sheath_initiator"/>
    <property type="match status" value="1"/>
</dbReference>
<proteinExistence type="predicted"/>
<gene>
    <name evidence="1" type="ORF">SAMEA1710456_02838</name>
</gene>
<evidence type="ECO:0000313" key="2">
    <source>
        <dbReference type="Proteomes" id="UP000346772"/>
    </source>
</evidence>
<dbReference type="InterPro" id="IPR020288">
    <property type="entry name" value="Sheath_initiator"/>
</dbReference>
<dbReference type="Gene3D" id="3.10.450.40">
    <property type="match status" value="1"/>
</dbReference>
<organism evidence="1 2">
    <name type="scientific">Clostridioides difficile</name>
    <name type="common">Peptoclostridium difficile</name>
    <dbReference type="NCBI Taxonomy" id="1496"/>
    <lineage>
        <taxon>Bacteria</taxon>
        <taxon>Bacillati</taxon>
        <taxon>Bacillota</taxon>
        <taxon>Clostridia</taxon>
        <taxon>Peptostreptococcales</taxon>
        <taxon>Peptostreptococcaceae</taxon>
        <taxon>Clostridioides</taxon>
    </lineage>
</organism>